<evidence type="ECO:0000313" key="6">
    <source>
        <dbReference type="EMBL" id="PIQ68147.1"/>
    </source>
</evidence>
<dbReference type="InterPro" id="IPR050659">
    <property type="entry name" value="Peptidase_M24B"/>
</dbReference>
<organism evidence="6 7">
    <name type="scientific">Candidatus Taylorbacteria bacterium CG11_big_fil_rev_8_21_14_0_20_46_11</name>
    <dbReference type="NCBI Taxonomy" id="1975025"/>
    <lineage>
        <taxon>Bacteria</taxon>
        <taxon>Candidatus Tayloriibacteriota</taxon>
    </lineage>
</organism>
<protein>
    <recommendedName>
        <fullName evidence="8">Xaa-Pro dipeptidase</fullName>
    </recommendedName>
</protein>
<keyword evidence="1 3" id="KW-0479">Metal-binding</keyword>
<dbReference type="Gene3D" id="3.90.230.10">
    <property type="entry name" value="Creatinase/methionine aminopeptidase superfamily"/>
    <property type="match status" value="1"/>
</dbReference>
<evidence type="ECO:0000256" key="3">
    <source>
        <dbReference type="RuleBase" id="RU000590"/>
    </source>
</evidence>
<dbReference type="InterPro" id="IPR029149">
    <property type="entry name" value="Creatin/AminoP/Spt16_N"/>
</dbReference>
<dbReference type="InterPro" id="IPR000994">
    <property type="entry name" value="Pept_M24"/>
</dbReference>
<dbReference type="Pfam" id="PF00557">
    <property type="entry name" value="Peptidase_M24"/>
    <property type="match status" value="1"/>
</dbReference>
<dbReference type="InterPro" id="IPR000587">
    <property type="entry name" value="Creatinase_N"/>
</dbReference>
<dbReference type="InterPro" id="IPR001131">
    <property type="entry name" value="Peptidase_M24B_aminopep-P_CS"/>
</dbReference>
<dbReference type="PANTHER" id="PTHR46112">
    <property type="entry name" value="AMINOPEPTIDASE"/>
    <property type="match status" value="1"/>
</dbReference>
<name>A0A2H0KAA2_9BACT</name>
<dbReference type="InterPro" id="IPR036005">
    <property type="entry name" value="Creatinase/aminopeptidase-like"/>
</dbReference>
<dbReference type="SUPFAM" id="SSF53092">
    <property type="entry name" value="Creatinase/prolidase N-terminal domain"/>
    <property type="match status" value="1"/>
</dbReference>
<evidence type="ECO:0000259" key="5">
    <source>
        <dbReference type="Pfam" id="PF01321"/>
    </source>
</evidence>
<evidence type="ECO:0000259" key="4">
    <source>
        <dbReference type="Pfam" id="PF00557"/>
    </source>
</evidence>
<dbReference type="Proteomes" id="UP000229342">
    <property type="component" value="Unassembled WGS sequence"/>
</dbReference>
<comment type="caution">
    <text evidence="6">The sequence shown here is derived from an EMBL/GenBank/DDBJ whole genome shotgun (WGS) entry which is preliminary data.</text>
</comment>
<proteinExistence type="inferred from homology"/>
<evidence type="ECO:0000256" key="2">
    <source>
        <dbReference type="ARBA" id="ARBA00022801"/>
    </source>
</evidence>
<dbReference type="SUPFAM" id="SSF55920">
    <property type="entry name" value="Creatinase/aminopeptidase"/>
    <property type="match status" value="1"/>
</dbReference>
<dbReference type="GO" id="GO:0046872">
    <property type="term" value="F:metal ion binding"/>
    <property type="evidence" value="ECO:0007669"/>
    <property type="project" value="UniProtKB-KW"/>
</dbReference>
<evidence type="ECO:0008006" key="8">
    <source>
        <dbReference type="Google" id="ProtNLM"/>
    </source>
</evidence>
<evidence type="ECO:0000256" key="1">
    <source>
        <dbReference type="ARBA" id="ARBA00022723"/>
    </source>
</evidence>
<accession>A0A2H0KAA2</accession>
<dbReference type="PROSITE" id="PS00491">
    <property type="entry name" value="PROLINE_PEPTIDASE"/>
    <property type="match status" value="1"/>
</dbReference>
<dbReference type="GO" id="GO:0016787">
    <property type="term" value="F:hydrolase activity"/>
    <property type="evidence" value="ECO:0007669"/>
    <property type="project" value="UniProtKB-KW"/>
</dbReference>
<feature type="domain" description="Peptidase M24" evidence="4">
    <location>
        <begin position="144"/>
        <end position="345"/>
    </location>
</feature>
<reference evidence="6 7" key="1">
    <citation type="submission" date="2017-09" db="EMBL/GenBank/DDBJ databases">
        <title>Depth-based differentiation of microbial function through sediment-hosted aquifers and enrichment of novel symbionts in the deep terrestrial subsurface.</title>
        <authorList>
            <person name="Probst A.J."/>
            <person name="Ladd B."/>
            <person name="Jarett J.K."/>
            <person name="Geller-Mcgrath D.E."/>
            <person name="Sieber C.M."/>
            <person name="Emerson J.B."/>
            <person name="Anantharaman K."/>
            <person name="Thomas B.C."/>
            <person name="Malmstrom R."/>
            <person name="Stieglmeier M."/>
            <person name="Klingl A."/>
            <person name="Woyke T."/>
            <person name="Ryan C.M."/>
            <person name="Banfield J.F."/>
        </authorList>
    </citation>
    <scope>NUCLEOTIDE SEQUENCE [LARGE SCALE GENOMIC DNA]</scope>
    <source>
        <strain evidence="6">CG11_big_fil_rev_8_21_14_0_20_46_11</strain>
    </source>
</reference>
<sequence length="363" mass="39442">MLARIKKVEKVLKAEKADVLLVVNNEGSGQPATSWLSGFTGSSSILLSTKTKRFLITDGRYISQSKKEVSDFVVLISSRENTTLQIVNRYLAKTSFSEILFDGGVTSYSEIEELQKNIPTALFVSKKNVLQELRAVKDTDEQDTLRKASDIACRSLHALIPRMSQGMTEKEIAKILESICSEEGGEGMSFPTIVASGRNGAFPHAKPTLKKIANGELVTIDFGVRYKGYVSDMTRTLAVGKISPRLKEIYEAVREAQELGCQKAKAGMTGAEIDAVCRDYLTKKGLGNYFTHSTGHGIGMEVHELPSISASAQVPLSAGSVITCEPGIYIPNVGGVRIEDALILTQKGSHNLTESVSKDLIHL</sequence>
<keyword evidence="2" id="KW-0378">Hydrolase</keyword>
<dbReference type="CDD" id="cd01092">
    <property type="entry name" value="APP-like"/>
    <property type="match status" value="1"/>
</dbReference>
<dbReference type="Pfam" id="PF01321">
    <property type="entry name" value="Creatinase_N"/>
    <property type="match status" value="1"/>
</dbReference>
<feature type="domain" description="Creatinase N-terminal" evidence="5">
    <location>
        <begin position="4"/>
        <end position="136"/>
    </location>
</feature>
<gene>
    <name evidence="6" type="ORF">COV91_05625</name>
</gene>
<dbReference type="EMBL" id="PCVG01000077">
    <property type="protein sequence ID" value="PIQ68147.1"/>
    <property type="molecule type" value="Genomic_DNA"/>
</dbReference>
<dbReference type="Gene3D" id="3.40.350.10">
    <property type="entry name" value="Creatinase/prolidase N-terminal domain"/>
    <property type="match status" value="1"/>
</dbReference>
<comment type="similarity">
    <text evidence="3">Belongs to the peptidase M24B family.</text>
</comment>
<dbReference type="AlphaFoldDB" id="A0A2H0KAA2"/>
<evidence type="ECO:0000313" key="7">
    <source>
        <dbReference type="Proteomes" id="UP000229342"/>
    </source>
</evidence>
<dbReference type="PANTHER" id="PTHR46112:SF3">
    <property type="entry name" value="AMINOPEPTIDASE YPDF"/>
    <property type="match status" value="1"/>
</dbReference>